<name>A0A4C2A5I1_EUMVA</name>
<keyword evidence="2" id="KW-1185">Reference proteome</keyword>
<feature type="non-terminal residue" evidence="1">
    <location>
        <position position="1"/>
    </location>
</feature>
<gene>
    <name evidence="1" type="ORF">EVAR_70552_1</name>
</gene>
<comment type="caution">
    <text evidence="1">The sequence shown here is derived from an EMBL/GenBank/DDBJ whole genome shotgun (WGS) entry which is preliminary data.</text>
</comment>
<dbReference type="AlphaFoldDB" id="A0A4C2A5I1"/>
<sequence length="90" mass="10070">AIVHTLLTVKVNFWIQSSFLDLLPGHGQSSFARCLSNLPWEYANYSKSVRAHKTPDTATCSEGFSYYYGVAAPTAEVPDRCYEELSFTLT</sequence>
<proteinExistence type="predicted"/>
<reference evidence="1 2" key="1">
    <citation type="journal article" date="2019" name="Commun. Biol.">
        <title>The bagworm genome reveals a unique fibroin gene that provides high tensile strength.</title>
        <authorList>
            <person name="Kono N."/>
            <person name="Nakamura H."/>
            <person name="Ohtoshi R."/>
            <person name="Tomita M."/>
            <person name="Numata K."/>
            <person name="Arakawa K."/>
        </authorList>
    </citation>
    <scope>NUCLEOTIDE SEQUENCE [LARGE SCALE GENOMIC DNA]</scope>
</reference>
<organism evidence="1 2">
    <name type="scientific">Eumeta variegata</name>
    <name type="common">Bagworm moth</name>
    <name type="synonym">Eumeta japonica</name>
    <dbReference type="NCBI Taxonomy" id="151549"/>
    <lineage>
        <taxon>Eukaryota</taxon>
        <taxon>Metazoa</taxon>
        <taxon>Ecdysozoa</taxon>
        <taxon>Arthropoda</taxon>
        <taxon>Hexapoda</taxon>
        <taxon>Insecta</taxon>
        <taxon>Pterygota</taxon>
        <taxon>Neoptera</taxon>
        <taxon>Endopterygota</taxon>
        <taxon>Lepidoptera</taxon>
        <taxon>Glossata</taxon>
        <taxon>Ditrysia</taxon>
        <taxon>Tineoidea</taxon>
        <taxon>Psychidae</taxon>
        <taxon>Oiketicinae</taxon>
        <taxon>Eumeta</taxon>
    </lineage>
</organism>
<dbReference type="EMBL" id="BGZK01002713">
    <property type="protein sequence ID" value="GBP95966.1"/>
    <property type="molecule type" value="Genomic_DNA"/>
</dbReference>
<protein>
    <submittedName>
        <fullName evidence="1">Uncharacterized protein</fullName>
    </submittedName>
</protein>
<evidence type="ECO:0000313" key="2">
    <source>
        <dbReference type="Proteomes" id="UP000299102"/>
    </source>
</evidence>
<dbReference type="Proteomes" id="UP000299102">
    <property type="component" value="Unassembled WGS sequence"/>
</dbReference>
<evidence type="ECO:0000313" key="1">
    <source>
        <dbReference type="EMBL" id="GBP95966.1"/>
    </source>
</evidence>
<accession>A0A4C2A5I1</accession>